<dbReference type="EMBL" id="BAAAUW010000001">
    <property type="protein sequence ID" value="GAA3245996.1"/>
    <property type="molecule type" value="Genomic_DNA"/>
</dbReference>
<name>A0ABP6QRJ4_9ACTN</name>
<keyword evidence="9" id="KW-0472">Membrane</keyword>
<dbReference type="SMART" id="SM00304">
    <property type="entry name" value="HAMP"/>
    <property type="match status" value="1"/>
</dbReference>
<evidence type="ECO:0000256" key="7">
    <source>
        <dbReference type="ARBA" id="ARBA00022989"/>
    </source>
</evidence>
<dbReference type="InterPro" id="IPR050428">
    <property type="entry name" value="TCS_sensor_his_kinase"/>
</dbReference>
<organism evidence="11 12">
    <name type="scientific">Streptomyces labedae</name>
    <dbReference type="NCBI Taxonomy" id="285569"/>
    <lineage>
        <taxon>Bacteria</taxon>
        <taxon>Bacillati</taxon>
        <taxon>Actinomycetota</taxon>
        <taxon>Actinomycetes</taxon>
        <taxon>Kitasatosporales</taxon>
        <taxon>Streptomycetaceae</taxon>
        <taxon>Streptomyces</taxon>
    </lineage>
</organism>
<keyword evidence="4" id="KW-0808">Transferase</keyword>
<protein>
    <recommendedName>
        <fullName evidence="2">histidine kinase</fullName>
        <ecNumber evidence="2">2.7.13.3</ecNumber>
    </recommendedName>
</protein>
<evidence type="ECO:0000256" key="4">
    <source>
        <dbReference type="ARBA" id="ARBA00022679"/>
    </source>
</evidence>
<reference evidence="12" key="1">
    <citation type="journal article" date="2019" name="Int. J. Syst. Evol. Microbiol.">
        <title>The Global Catalogue of Microorganisms (GCM) 10K type strain sequencing project: providing services to taxonomists for standard genome sequencing and annotation.</title>
        <authorList>
            <consortium name="The Broad Institute Genomics Platform"/>
            <consortium name="The Broad Institute Genome Sequencing Center for Infectious Disease"/>
            <person name="Wu L."/>
            <person name="Ma J."/>
        </authorList>
    </citation>
    <scope>NUCLEOTIDE SEQUENCE [LARGE SCALE GENOMIC DNA]</scope>
    <source>
        <strain evidence="12">JCM 9381</strain>
    </source>
</reference>
<dbReference type="Proteomes" id="UP001500728">
    <property type="component" value="Unassembled WGS sequence"/>
</dbReference>
<keyword evidence="5 9" id="KW-0812">Transmembrane</keyword>
<evidence type="ECO:0000256" key="8">
    <source>
        <dbReference type="ARBA" id="ARBA00023012"/>
    </source>
</evidence>
<feature type="transmembrane region" description="Helical" evidence="9">
    <location>
        <begin position="159"/>
        <end position="179"/>
    </location>
</feature>
<dbReference type="RefSeq" id="WP_346150436.1">
    <property type="nucleotide sequence ID" value="NZ_BAAAUW010000001.1"/>
</dbReference>
<evidence type="ECO:0000259" key="10">
    <source>
        <dbReference type="PROSITE" id="PS50885"/>
    </source>
</evidence>
<proteinExistence type="predicted"/>
<keyword evidence="12" id="KW-1185">Reference proteome</keyword>
<accession>A0ABP6QRJ4</accession>
<keyword evidence="8" id="KW-0902">Two-component regulatory system</keyword>
<evidence type="ECO:0000256" key="5">
    <source>
        <dbReference type="ARBA" id="ARBA00022692"/>
    </source>
</evidence>
<sequence length="286" mass="31664">MRRHLIAALVGLPAAVVTALALPLALDRGDEALRELAHARAQQARQLSPTAAKALAEGERDTLRERIAAYQDRTGGRAHVFDVRGRSVEGASRLLTPDELAQQEVVRAALRGQFTDSADREISKLAEELVVAVPVIHGGVLLGVVVVCSALDDLELQQWTIWAVVGVLAALALALNGFLAEPLARWVLRPVRYLEAAARRFAAGDHDARVPVHLGPPDLRVLAETFNHLAEQVQQQVQVQREFVSDASHQLRLPWWRSGCAWRTWNRMWPPMPGAAWMRRWGKWTG</sequence>
<evidence type="ECO:0000256" key="1">
    <source>
        <dbReference type="ARBA" id="ARBA00000085"/>
    </source>
</evidence>
<feature type="domain" description="HAMP" evidence="10">
    <location>
        <begin position="185"/>
        <end position="238"/>
    </location>
</feature>
<dbReference type="InterPro" id="IPR003660">
    <property type="entry name" value="HAMP_dom"/>
</dbReference>
<dbReference type="PANTHER" id="PTHR45436">
    <property type="entry name" value="SENSOR HISTIDINE KINASE YKOH"/>
    <property type="match status" value="1"/>
</dbReference>
<dbReference type="Pfam" id="PF00672">
    <property type="entry name" value="HAMP"/>
    <property type="match status" value="1"/>
</dbReference>
<dbReference type="PROSITE" id="PS50885">
    <property type="entry name" value="HAMP"/>
    <property type="match status" value="1"/>
</dbReference>
<dbReference type="PANTHER" id="PTHR45436:SF5">
    <property type="entry name" value="SENSOR HISTIDINE KINASE TRCS"/>
    <property type="match status" value="1"/>
</dbReference>
<keyword evidence="6" id="KW-0418">Kinase</keyword>
<evidence type="ECO:0000256" key="6">
    <source>
        <dbReference type="ARBA" id="ARBA00022777"/>
    </source>
</evidence>
<keyword evidence="7 9" id="KW-1133">Transmembrane helix</keyword>
<dbReference type="CDD" id="cd06225">
    <property type="entry name" value="HAMP"/>
    <property type="match status" value="1"/>
</dbReference>
<evidence type="ECO:0000256" key="3">
    <source>
        <dbReference type="ARBA" id="ARBA00022553"/>
    </source>
</evidence>
<comment type="caution">
    <text evidence="11">The sequence shown here is derived from an EMBL/GenBank/DDBJ whole genome shotgun (WGS) entry which is preliminary data.</text>
</comment>
<evidence type="ECO:0000313" key="11">
    <source>
        <dbReference type="EMBL" id="GAA3245996.1"/>
    </source>
</evidence>
<evidence type="ECO:0000256" key="9">
    <source>
        <dbReference type="SAM" id="Phobius"/>
    </source>
</evidence>
<dbReference type="EC" id="2.7.13.3" evidence="2"/>
<dbReference type="SUPFAM" id="SSF158472">
    <property type="entry name" value="HAMP domain-like"/>
    <property type="match status" value="1"/>
</dbReference>
<gene>
    <name evidence="11" type="ORF">GCM10010469_01560</name>
</gene>
<evidence type="ECO:0000313" key="12">
    <source>
        <dbReference type="Proteomes" id="UP001500728"/>
    </source>
</evidence>
<dbReference type="Gene3D" id="1.10.287.130">
    <property type="match status" value="1"/>
</dbReference>
<keyword evidence="3" id="KW-0597">Phosphoprotein</keyword>
<evidence type="ECO:0000256" key="2">
    <source>
        <dbReference type="ARBA" id="ARBA00012438"/>
    </source>
</evidence>
<comment type="catalytic activity">
    <reaction evidence="1">
        <text>ATP + protein L-histidine = ADP + protein N-phospho-L-histidine.</text>
        <dbReference type="EC" id="2.7.13.3"/>
    </reaction>
</comment>